<reference evidence="10" key="1">
    <citation type="submission" date="2016-10" db="EMBL/GenBank/DDBJ databases">
        <authorList>
            <person name="Varghese N."/>
            <person name="Submissions S."/>
        </authorList>
    </citation>
    <scope>NUCLEOTIDE SEQUENCE [LARGE SCALE GENOMIC DNA]</scope>
    <source>
        <strain evidence="10">DSM 9751</strain>
    </source>
</reference>
<keyword evidence="3" id="KW-0813">Transport</keyword>
<name>A0A1H4JC53_9PSED</name>
<dbReference type="InterPro" id="IPR000060">
    <property type="entry name" value="BCCT_transptr"/>
</dbReference>
<evidence type="ECO:0000256" key="3">
    <source>
        <dbReference type="ARBA" id="ARBA00022448"/>
    </source>
</evidence>
<dbReference type="Proteomes" id="UP000198982">
    <property type="component" value="Unassembled WGS sequence"/>
</dbReference>
<keyword evidence="4" id="KW-1003">Cell membrane</keyword>
<comment type="similarity">
    <text evidence="2">Belongs to the BCCT transporter (TC 2.A.15) family.</text>
</comment>
<evidence type="ECO:0000256" key="6">
    <source>
        <dbReference type="ARBA" id="ARBA00022989"/>
    </source>
</evidence>
<dbReference type="AlphaFoldDB" id="A0A1H4JC53"/>
<feature type="transmembrane region" description="Helical" evidence="8">
    <location>
        <begin position="58"/>
        <end position="77"/>
    </location>
</feature>
<feature type="transmembrane region" description="Helical" evidence="8">
    <location>
        <begin position="98"/>
        <end position="117"/>
    </location>
</feature>
<gene>
    <name evidence="9" type="ORF">SAMN05216178_0237</name>
</gene>
<feature type="transmembrane region" description="Helical" evidence="8">
    <location>
        <begin position="486"/>
        <end position="505"/>
    </location>
</feature>
<evidence type="ECO:0000313" key="9">
    <source>
        <dbReference type="EMBL" id="SEB43178.1"/>
    </source>
</evidence>
<protein>
    <submittedName>
        <fullName evidence="9">Choline/glycine/proline betaine transport protein</fullName>
    </submittedName>
</protein>
<feature type="transmembrane region" description="Helical" evidence="8">
    <location>
        <begin position="20"/>
        <end position="38"/>
    </location>
</feature>
<keyword evidence="6 8" id="KW-1133">Transmembrane helix</keyword>
<keyword evidence="10" id="KW-1185">Reference proteome</keyword>
<evidence type="ECO:0000256" key="7">
    <source>
        <dbReference type="ARBA" id="ARBA00023136"/>
    </source>
</evidence>
<feature type="transmembrane region" description="Helical" evidence="8">
    <location>
        <begin position="358"/>
        <end position="377"/>
    </location>
</feature>
<feature type="transmembrane region" description="Helical" evidence="8">
    <location>
        <begin position="151"/>
        <end position="169"/>
    </location>
</feature>
<evidence type="ECO:0000256" key="2">
    <source>
        <dbReference type="ARBA" id="ARBA00005658"/>
    </source>
</evidence>
<evidence type="ECO:0000256" key="4">
    <source>
        <dbReference type="ARBA" id="ARBA00022475"/>
    </source>
</evidence>
<evidence type="ECO:0000256" key="1">
    <source>
        <dbReference type="ARBA" id="ARBA00004651"/>
    </source>
</evidence>
<dbReference type="Pfam" id="PF02028">
    <property type="entry name" value="BCCT"/>
    <property type="match status" value="1"/>
</dbReference>
<sequence>MSSASLIKTPPEKVRVNGWVFYTSTALILLLTAILIIAPQEAGRLLGIAQAWLSRSFGWYYMVVIAAYLVFVVGLAFSSYGKLKLGTKQDTPDFSYGAWAGMLFSSGIGISLLYFGASEPLDHYFNPPEGVPGSNLAARQALQLTFLHWGLHGWAIYALVGLAVAYFAYRHNQPLALRSALYPLVGERWVKGAAGHAVDGFGMFVTLLGLVTNLGIGSMQVSSGLENLFGMEHSNTNLLIVIIVMSTVATIAAVSGVENGIRRLSNLNIVLFSGLLIFVLLFGPTLHLLNGFVQNIGDYLNGVVLKTFDLYVYEGDNAKSDRWLGLWTLFYWAWWISWAPFVGMFIARISRGRTVRELVAGVLLIPLGFTLAWLSIFGNSALDLVVNQGAVELGKTALEQPSMAIYQLLEHYPASKIVIGVSIFVGFVLFLTPADSGAVMMANLSCKGGNVDEDAPHWLRIFWSVVITLVTIGLLFAGNFEAMQTMVVLAGLPFSVVLIFFMFGLHKAMRQDVQIEQEQAQLAERGRRGFSERLSQLDLQPTQSVVQRYMDKHISPALQEAAAQLRNLGHEVQTNLGKSKNLLGLRVEMEEGNPFVYEVSLDGYLAAPSESAQPEGADSEVRSRFYRAEVYLHNGSQEYDLMGFTQEQITRDVLDQFESHRQLLGRVYS</sequence>
<comment type="subcellular location">
    <subcellularLocation>
        <location evidence="1">Cell membrane</location>
        <topology evidence="1">Multi-pass membrane protein</topology>
    </subcellularLocation>
</comment>
<evidence type="ECO:0000256" key="8">
    <source>
        <dbReference type="SAM" id="Phobius"/>
    </source>
</evidence>
<proteinExistence type="inferred from homology"/>
<dbReference type="PANTHER" id="PTHR30047">
    <property type="entry name" value="HIGH-AFFINITY CHOLINE TRANSPORT PROTEIN-RELATED"/>
    <property type="match status" value="1"/>
</dbReference>
<evidence type="ECO:0000256" key="5">
    <source>
        <dbReference type="ARBA" id="ARBA00022692"/>
    </source>
</evidence>
<evidence type="ECO:0000313" key="10">
    <source>
        <dbReference type="Proteomes" id="UP000198982"/>
    </source>
</evidence>
<feature type="transmembrane region" description="Helical" evidence="8">
    <location>
        <begin position="329"/>
        <end position="346"/>
    </location>
</feature>
<feature type="transmembrane region" description="Helical" evidence="8">
    <location>
        <begin position="236"/>
        <end position="257"/>
    </location>
</feature>
<dbReference type="EMBL" id="FNTJ01000001">
    <property type="protein sequence ID" value="SEB43178.1"/>
    <property type="molecule type" value="Genomic_DNA"/>
</dbReference>
<accession>A0A1H4JC53</accession>
<keyword evidence="5 8" id="KW-0812">Transmembrane</keyword>
<feature type="transmembrane region" description="Helical" evidence="8">
    <location>
        <begin position="197"/>
        <end position="216"/>
    </location>
</feature>
<keyword evidence="7 8" id="KW-0472">Membrane</keyword>
<feature type="transmembrane region" description="Helical" evidence="8">
    <location>
        <begin position="269"/>
        <end position="289"/>
    </location>
</feature>
<organism evidence="9 10">
    <name type="scientific">Pseudomonas saponiphila</name>
    <dbReference type="NCBI Taxonomy" id="556534"/>
    <lineage>
        <taxon>Bacteria</taxon>
        <taxon>Pseudomonadati</taxon>
        <taxon>Pseudomonadota</taxon>
        <taxon>Gammaproteobacteria</taxon>
        <taxon>Pseudomonadales</taxon>
        <taxon>Pseudomonadaceae</taxon>
        <taxon>Pseudomonas</taxon>
    </lineage>
</organism>
<dbReference type="NCBIfam" id="TIGR00842">
    <property type="entry name" value="bcct"/>
    <property type="match status" value="1"/>
</dbReference>
<feature type="transmembrane region" description="Helical" evidence="8">
    <location>
        <begin position="417"/>
        <end position="440"/>
    </location>
</feature>
<feature type="transmembrane region" description="Helical" evidence="8">
    <location>
        <begin position="461"/>
        <end position="480"/>
    </location>
</feature>
<dbReference type="PANTHER" id="PTHR30047:SF7">
    <property type="entry name" value="HIGH-AFFINITY CHOLINE TRANSPORT PROTEIN"/>
    <property type="match status" value="1"/>
</dbReference>
<dbReference type="GO" id="GO:0005886">
    <property type="term" value="C:plasma membrane"/>
    <property type="evidence" value="ECO:0007669"/>
    <property type="project" value="UniProtKB-SubCell"/>
</dbReference>
<dbReference type="GO" id="GO:0022857">
    <property type="term" value="F:transmembrane transporter activity"/>
    <property type="evidence" value="ECO:0007669"/>
    <property type="project" value="InterPro"/>
</dbReference>